<dbReference type="Proteomes" id="UP000431092">
    <property type="component" value="Unassembled WGS sequence"/>
</dbReference>
<dbReference type="PANTHER" id="PTHR35525:SF3">
    <property type="entry name" value="BLL6575 PROTEIN"/>
    <property type="match status" value="1"/>
</dbReference>
<evidence type="ECO:0000259" key="1">
    <source>
        <dbReference type="Pfam" id="PF11706"/>
    </source>
</evidence>
<dbReference type="RefSeq" id="WP_154592424.1">
    <property type="nucleotide sequence ID" value="NZ_CP171001.1"/>
</dbReference>
<gene>
    <name evidence="2" type="ORF">GGG17_03635</name>
</gene>
<dbReference type="Pfam" id="PF11706">
    <property type="entry name" value="zf-CGNR"/>
    <property type="match status" value="1"/>
</dbReference>
<comment type="caution">
    <text evidence="2">The sequence shown here is derived from an EMBL/GenBank/DDBJ whole genome shotgun (WGS) entry which is preliminary data.</text>
</comment>
<dbReference type="Gene3D" id="1.10.3300.10">
    <property type="entry name" value="Jann2411-like domain"/>
    <property type="match status" value="1"/>
</dbReference>
<organism evidence="2 3">
    <name type="scientific">Arsenicicoccus cauae</name>
    <dbReference type="NCBI Taxonomy" id="2663847"/>
    <lineage>
        <taxon>Bacteria</taxon>
        <taxon>Bacillati</taxon>
        <taxon>Actinomycetota</taxon>
        <taxon>Actinomycetes</taxon>
        <taxon>Micrococcales</taxon>
        <taxon>Intrasporangiaceae</taxon>
        <taxon>Arsenicicoccus</taxon>
    </lineage>
</organism>
<dbReference type="InterPro" id="IPR010852">
    <property type="entry name" value="ABATE"/>
</dbReference>
<name>A0A6I3IA54_9MICO</name>
<proteinExistence type="predicted"/>
<reference evidence="2 3" key="1">
    <citation type="submission" date="2019-11" db="EMBL/GenBank/DDBJ databases">
        <title>Whole genome sequencing identifies a novel species of the genus Arsenicicoccus isolated from human blood.</title>
        <authorList>
            <person name="Jeong J.H."/>
            <person name="Kweon O.J."/>
            <person name="Kim H.R."/>
            <person name="Kim T.-H."/>
            <person name="Ha S.-M."/>
            <person name="Lee M.-K."/>
        </authorList>
    </citation>
    <scope>NUCLEOTIDE SEQUENCE [LARGE SCALE GENOMIC DNA]</scope>
    <source>
        <strain evidence="2 3">MKL-02</strain>
    </source>
</reference>
<feature type="domain" description="Zinc finger CGNR" evidence="1">
    <location>
        <begin position="134"/>
        <end position="176"/>
    </location>
</feature>
<dbReference type="InterPro" id="IPR021005">
    <property type="entry name" value="Znf_CGNR"/>
</dbReference>
<dbReference type="Pfam" id="PF07336">
    <property type="entry name" value="ABATE"/>
    <property type="match status" value="1"/>
</dbReference>
<dbReference type="AlphaFoldDB" id="A0A6I3IA54"/>
<dbReference type="SUPFAM" id="SSF160904">
    <property type="entry name" value="Jann2411-like"/>
    <property type="match status" value="1"/>
</dbReference>
<protein>
    <submittedName>
        <fullName evidence="2">RNA-binding protein</fullName>
    </submittedName>
</protein>
<evidence type="ECO:0000313" key="3">
    <source>
        <dbReference type="Proteomes" id="UP000431092"/>
    </source>
</evidence>
<sequence length="180" mass="19997">MTFAHDTRDALVSMAALVNTGVEPATLSTLEDLEEFVGQFGYTGARAHDAAELAGVLALRGELHRLWELDEEGVVGLVNDLLARHQALPQVVRHEGWWDWHLHAISSSAPLAHRIAVESAMAMVDVVRSGELDRLRVCEAEDCDGVIIDLSKNRSRRYCDRGCGNRMAVQAYRSRKTYRG</sequence>
<dbReference type="PANTHER" id="PTHR35525">
    <property type="entry name" value="BLL6575 PROTEIN"/>
    <property type="match status" value="1"/>
</dbReference>
<evidence type="ECO:0000313" key="2">
    <source>
        <dbReference type="EMBL" id="MTB71078.1"/>
    </source>
</evidence>
<dbReference type="EMBL" id="WLVL01000017">
    <property type="protein sequence ID" value="MTB71078.1"/>
    <property type="molecule type" value="Genomic_DNA"/>
</dbReference>
<dbReference type="InterPro" id="IPR023286">
    <property type="entry name" value="ABATE_dom_sf"/>
</dbReference>
<keyword evidence="3" id="KW-1185">Reference proteome</keyword>
<accession>A0A6I3IA54</accession>